<feature type="compositionally biased region" description="Low complexity" evidence="1">
    <location>
        <begin position="3163"/>
        <end position="3188"/>
    </location>
</feature>
<feature type="compositionally biased region" description="Basic and acidic residues" evidence="1">
    <location>
        <begin position="2748"/>
        <end position="2798"/>
    </location>
</feature>
<feature type="compositionally biased region" description="Low complexity" evidence="1">
    <location>
        <begin position="2712"/>
        <end position="2728"/>
    </location>
</feature>
<reference evidence="2" key="1">
    <citation type="submission" date="2014-11" db="EMBL/GenBank/DDBJ databases">
        <authorList>
            <person name="Otto D Thomas"/>
            <person name="Naeem Raeece"/>
        </authorList>
    </citation>
    <scope>NUCLEOTIDE SEQUENCE</scope>
</reference>
<protein>
    <submittedName>
        <fullName evidence="2">Uncharacterized protein</fullName>
    </submittedName>
</protein>
<feature type="compositionally biased region" description="Low complexity" evidence="1">
    <location>
        <begin position="3017"/>
        <end position="3031"/>
    </location>
</feature>
<feature type="compositionally biased region" description="Basic and acidic residues" evidence="1">
    <location>
        <begin position="699"/>
        <end position="708"/>
    </location>
</feature>
<organism evidence="2">
    <name type="scientific">Chromera velia CCMP2878</name>
    <dbReference type="NCBI Taxonomy" id="1169474"/>
    <lineage>
        <taxon>Eukaryota</taxon>
        <taxon>Sar</taxon>
        <taxon>Alveolata</taxon>
        <taxon>Colpodellida</taxon>
        <taxon>Chromeraceae</taxon>
        <taxon>Chromera</taxon>
    </lineage>
</organism>
<feature type="region of interest" description="Disordered" evidence="1">
    <location>
        <begin position="687"/>
        <end position="708"/>
    </location>
</feature>
<feature type="region of interest" description="Disordered" evidence="1">
    <location>
        <begin position="21"/>
        <end position="48"/>
    </location>
</feature>
<sequence>MSVEELYADFLKLNILDIPDPNREEVKEDEGESESENEEGQENNKTEKRRAKLLKKLRADAETNLKLQLKDALLAAVDLPVRRFHTESSTYADEHLPKDTLICRFALDPPAEKENKSATETETEAEGGPAKATITSASFFPVSDLRTDSLILLSACQIAHASELEAIEAAAALAVVLSPPRIEKKKDQHRPHLTVAVRPRTPAFRALLQEKGHTVFATRLDISLQQAAVFRTLQQSLAALPGWNPEAGLRGGAAEMAARFFNGGLNGAAEGEGEGEGGVKVSKLFEDFCSSANRQTASALLRRHGLDDSTLLRMDRGPEGKFLVNRGPSLPPLPVMIPSHVASLALKRRQQLLSSQMVITRRKIQEMIETRRAYENPLVVTAMGGIHPREAETRRDGKTVARQERLEEAVALASLPRSLDREVEDGSVCPGIRRIHVDLHDRIGKFSCVASTTGLLAAQGIPVLVLVRHSGGAGGWGGAESSGVAAMRETLMRVCDHHDADTSGGRRKGISFPLHPGALACTTHLDDFSEGSSSSLSSGSLPLPVERRVLRIQKIIVDLIDCKQELQKKAECSKLATALGRLSKWMPVVFRSAFSEGKSSEALKKKAQEVEATVALFRNVLDAGVDALKVCRDPDSAVSSAAASRLPSASASNVSSQRPFTPAKSDLSLAETSQMWLKEYQEELKREAAGGAPSPVHTEPGEQKADPHTQLKRASFTHFQEQLRNMLRILGFKYLQDNIPSPKLLDAVRASIGVVFASVESLSASLKEMSSLTQASGGAGEGGKASLQNVREGPTGTNLASLWFEPKVVLVVDAQTISEPELSGWLAPLSSVERLVLVGQRLPRLGGLKPFEEGGCLSLVDFSPEERMHKEDQKDVLKSMLEAPWHGMGRGLFGPWHFLDHSRVIGRSCWEETSADGGPFNRGEAFLVLRMLRNVLPKAEGARVQRQLEGLVAPDLHEVVIVALTPAQCELIKSLAQTLLADQFPRLSLRVLSPIQALGMGPRGCDILMVSPVRSYSHVTGGTAFGGAKAPVSLRPLFQAMAQGARHSVWIVGNVSVLRDLSPRWAALHEHMLKGDAEPLVRDASGVLPLVEPLSMVGRIDVESKETVQPPCVGRDVWLQCPFSQDLRVLKMKEGQSEFPLQISMGVIEQLVDPEAFGLTVRNLEDHRALLAGVGARLRRLVEGAMDSRRIANQGNMSGTPETCAFVEEIPYGSSGGAFFNLQTTVQMIWSLEPDPKAEMQAVRVWGLTADPEYMSALLKRIQRRFENLSPSLREKTLRVRESQTTHTGVFYDGGDRGERSLFQPEKIEARYFVGASDPESLGLPEGLPEGVDKFPLASLSDQLRGWQDHYESVTADDVEALESLSVNVNVSSSGGAGGRLLPVSSSLEFLDFRRAPAGGAALAALMWETDNEAKERWKKKEKEGTKDRSPLQLSLTFTSLPFVLSPSQEAAARDPSSVLLAGCASSGKTRVVLSRFVELQKECMKVMSGAGKSAKKLSSAVLVLPYDTPEEEVEELRKGALMMCGWWMLEGMGESDGRDGLPLTDELTRFSICSLREFLLRLDGSLKNPLVGGVRKLNLMDEPREVEVNGERAEANELTEEKFVSTLWPHVRSWLWNDVMNNAKWVSASEEREKLVRELSRRVSEGLREEGEVMKAEGKEARVSTWKAPELDNKDGFGLWLRSLDETGRRRADVTVVDACLARFVWREAERHIHAAATPEGVRALYEQGESSWERLMLKHWQYVEKRCDAKDPEQTDATAPSARETAVDICASIEALLIAHSAVLGYKYSMAQPEGQSDEKKKWTRSELSLSLLAYASGVSVSTPSAPEGSSSSEEKEKLAPSPPERWEWLWRPDFLMIDDCETVTKTELALFRALIDNARRERGSGNLTMTADATGEKEGPVPISALLSSLHKVCLPLGPPAFPLPPPVEDKKGGGSKSAPQVLQSVRMRSANVHLLAKAFTDRQTALFAGRLGNLSRCVATRPSLFQASALSVISRLPLSSLPPEIPSSPEDSEGRTATEVQALLTHRVSALASLRLPFPEDTMPLLVRGAASVEIRAPKGLNGSQGGVWVGKTGGQQGTDTYAHWRRTLAAFLPSPFGPACLEGQHQSDPGRRHTAADHDDDRGADSVPSMRNRVQTALLVCRNVADAHTLCDLVGLDAPLEAPRDDEELDEQISSNREKGRLFVFAHKIVSYAEALVVAVLLERVPEGVVGFCGLTRGVPRYLQCAGQKRMSAFRFDSLVLFNFFGNSPAVCQSIVREGGTMSEKGELCIWRDMYFVLHALELVSDLIVRFNKAPSFAHHFEAPDKHRGYQDVSVSFSLLRTDVSEFVRLSRLATERVLFLDNIKVPDLFMVPVGVAFNYKKPNVPKAKSLRGSPMPPSRQPPPNGSSEADRPHQTQTNTPDPQTKQPPPQKPAVDIFESDSEVEFVQEKYDAAKKRLRRRNRRSEVKETKAPRSAYRSIPISDTDKSDTPDTVELIATKPAPSTRPVQSRMPTGGMIAARVSAETPIGARRPDNKRLLPDLSLWDFGSYGPQQHQKKKSGSQEGFSRLRSSERRENSFAGPPDFLADGSPNSYADLEGGMEDDDLPASPKQQTPSSNQQKRHQSRGVSGISTATGRGVSGLSGVGSVGVHVVSDSPSPARKPTSFDQRQPQTQKQKKSPQQPTSVRAAALRELEEREEDVVVVISDSEGGSEEEKRHQASSRGASRHPSTGPSRSPSSPRSRAPTATQIKEREADWGGTVSRRSDDSRDDEIYSLRERRMMRARGREVEEERERERDRRERPRRDEERRAEEFARWKAEAALKAKQAEKDSRGVSLFATNFARNALARAGRGLSMGSQGDQTPASRQGASSSVSTPDDTHPSWNLCNASQTTPTSQQKTTPPVRMVSLKTQQQQSTPASASSQPQSGSGVPVVLKTREQVQQQQQQRNGGQTAPSVPMAKPKPTAPSSSSTFRDEWATTSSAPTRPLATSTVAAPKPKVRPQPQPKQQQQQTAPRPINTTAWGSAAGGWGSSSSSRPPAASAASANRPRLLGQNPRPLGQNAPAPFSSSASGWGRSGGTGTSGTINTGAWGSAASAGHAGGGFSRPSGGFGGVRRGGYGGGGGGRGGFGRGGGRAPMGMRGEFKKPKRVKGESTMMKNLGYGESSEEEEEEPEEPEVTQQQQQSSSAPSSGGGSSLSAGVSAMLDAMSVPQLTSMIDGTDGRGKELQRKYNIPRWAIDEYIRKKGGSS</sequence>
<feature type="compositionally biased region" description="Low complexity" evidence="1">
    <location>
        <begin position="2896"/>
        <end position="2915"/>
    </location>
</feature>
<feature type="compositionally biased region" description="Acidic residues" evidence="1">
    <location>
        <begin position="27"/>
        <end position="41"/>
    </location>
</feature>
<evidence type="ECO:0000313" key="2">
    <source>
        <dbReference type="EMBL" id="CEM44312.1"/>
    </source>
</evidence>
<dbReference type="EMBL" id="CDMZ01002896">
    <property type="protein sequence ID" value="CEM44312.1"/>
    <property type="molecule type" value="Genomic_DNA"/>
</dbReference>
<accession>A0A0G4HJD4</accession>
<feature type="region of interest" description="Disordered" evidence="1">
    <location>
        <begin position="2105"/>
        <end position="2133"/>
    </location>
</feature>
<evidence type="ECO:0000256" key="1">
    <source>
        <dbReference type="SAM" id="MobiDB-lite"/>
    </source>
</evidence>
<feature type="compositionally biased region" description="Low complexity" evidence="1">
    <location>
        <begin position="2655"/>
        <end position="2674"/>
    </location>
</feature>
<feature type="region of interest" description="Disordered" evidence="1">
    <location>
        <begin position="3100"/>
        <end position="3188"/>
    </location>
</feature>
<feature type="compositionally biased region" description="Basic and acidic residues" evidence="1">
    <location>
        <begin position="2113"/>
        <end position="2129"/>
    </location>
</feature>
<dbReference type="VEuPathDB" id="CryptoDB:Cvel_7118"/>
<feature type="region of interest" description="Disordered" evidence="1">
    <location>
        <begin position="111"/>
        <end position="130"/>
    </location>
</feature>
<feature type="region of interest" description="Disordered" evidence="1">
    <location>
        <begin position="1822"/>
        <end position="1845"/>
    </location>
</feature>
<feature type="compositionally biased region" description="Gly residues" evidence="1">
    <location>
        <begin position="2623"/>
        <end position="2632"/>
    </location>
</feature>
<feature type="compositionally biased region" description="Low complexity" evidence="1">
    <location>
        <begin position="2991"/>
        <end position="3010"/>
    </location>
</feature>
<proteinExistence type="predicted"/>
<feature type="compositionally biased region" description="Gly residues" evidence="1">
    <location>
        <begin position="3100"/>
        <end position="3121"/>
    </location>
</feature>
<feature type="region of interest" description="Disordered" evidence="1">
    <location>
        <begin position="2838"/>
        <end position="3086"/>
    </location>
</feature>
<name>A0A0G4HJD4_9ALVE</name>
<feature type="compositionally biased region" description="Low complexity" evidence="1">
    <location>
        <begin position="2943"/>
        <end position="2957"/>
    </location>
</feature>
<feature type="compositionally biased region" description="Low complexity" evidence="1">
    <location>
        <begin position="2633"/>
        <end position="2643"/>
    </location>
</feature>
<feature type="compositionally biased region" description="Low complexity" evidence="1">
    <location>
        <begin position="2400"/>
        <end position="2410"/>
    </location>
</feature>
<feature type="compositionally biased region" description="Low complexity" evidence="1">
    <location>
        <begin position="1822"/>
        <end position="1834"/>
    </location>
</feature>
<feature type="compositionally biased region" description="Pro residues" evidence="1">
    <location>
        <begin position="2380"/>
        <end position="2390"/>
    </location>
</feature>
<feature type="compositionally biased region" description="Polar residues" evidence="1">
    <location>
        <begin position="2611"/>
        <end position="2620"/>
    </location>
</feature>
<feature type="compositionally biased region" description="Polar residues" evidence="1">
    <location>
        <begin position="2595"/>
        <end position="2604"/>
    </location>
</feature>
<feature type="compositionally biased region" description="Low complexity" evidence="1">
    <location>
        <begin position="3068"/>
        <end position="3083"/>
    </location>
</feature>
<feature type="compositionally biased region" description="Acidic residues" evidence="1">
    <location>
        <begin position="3150"/>
        <end position="3162"/>
    </location>
</feature>
<feature type="compositionally biased region" description="Low complexity" evidence="1">
    <location>
        <begin position="2875"/>
        <end position="2888"/>
    </location>
</feature>
<feature type="region of interest" description="Disordered" evidence="1">
    <location>
        <begin position="2441"/>
        <end position="2798"/>
    </location>
</feature>
<feature type="compositionally biased region" description="Basic and acidic residues" evidence="1">
    <location>
        <begin position="1835"/>
        <end position="1845"/>
    </location>
</feature>
<feature type="compositionally biased region" description="Polar residues" evidence="1">
    <location>
        <begin position="2963"/>
        <end position="2977"/>
    </location>
</feature>
<gene>
    <name evidence="2" type="ORF">Cvel_7118</name>
</gene>
<feature type="region of interest" description="Disordered" evidence="1">
    <location>
        <begin position="2370"/>
        <end position="2420"/>
    </location>
</feature>
<feature type="compositionally biased region" description="Polar residues" evidence="1">
    <location>
        <begin position="2841"/>
        <end position="2874"/>
    </location>
</feature>